<comment type="caution">
    <text evidence="2">The sequence shown here is derived from an EMBL/GenBank/DDBJ whole genome shotgun (WGS) entry which is preliminary data.</text>
</comment>
<dbReference type="EMBL" id="LAZR01021075">
    <property type="protein sequence ID" value="KKL86574.1"/>
    <property type="molecule type" value="Genomic_DNA"/>
</dbReference>
<name>A0A0F9FJK6_9ZZZZ</name>
<gene>
    <name evidence="2" type="ORF">LCGC14_1943380</name>
</gene>
<sequence>MGRQTTQQSLLHASGAETVDGDGADLGYTPDNAIFVLSITAKAGTNPTLDVTIEEKHPATGVYFVIDTFPQQVAEATVRRALSGPIGGVIRASWDVGGTGGPSFTFSLSVEGKQNP</sequence>
<accession>A0A0F9FJK6</accession>
<feature type="compositionally biased region" description="Polar residues" evidence="1">
    <location>
        <begin position="1"/>
        <end position="11"/>
    </location>
</feature>
<proteinExistence type="predicted"/>
<evidence type="ECO:0000256" key="1">
    <source>
        <dbReference type="SAM" id="MobiDB-lite"/>
    </source>
</evidence>
<protein>
    <submittedName>
        <fullName evidence="2">Uncharacterized protein</fullName>
    </submittedName>
</protein>
<evidence type="ECO:0000313" key="2">
    <source>
        <dbReference type="EMBL" id="KKL86574.1"/>
    </source>
</evidence>
<dbReference type="AlphaFoldDB" id="A0A0F9FJK6"/>
<feature type="region of interest" description="Disordered" evidence="1">
    <location>
        <begin position="1"/>
        <end position="24"/>
    </location>
</feature>
<organism evidence="2">
    <name type="scientific">marine sediment metagenome</name>
    <dbReference type="NCBI Taxonomy" id="412755"/>
    <lineage>
        <taxon>unclassified sequences</taxon>
        <taxon>metagenomes</taxon>
        <taxon>ecological metagenomes</taxon>
    </lineage>
</organism>
<reference evidence="2" key="1">
    <citation type="journal article" date="2015" name="Nature">
        <title>Complex archaea that bridge the gap between prokaryotes and eukaryotes.</title>
        <authorList>
            <person name="Spang A."/>
            <person name="Saw J.H."/>
            <person name="Jorgensen S.L."/>
            <person name="Zaremba-Niedzwiedzka K."/>
            <person name="Martijn J."/>
            <person name="Lind A.E."/>
            <person name="van Eijk R."/>
            <person name="Schleper C."/>
            <person name="Guy L."/>
            <person name="Ettema T.J."/>
        </authorList>
    </citation>
    <scope>NUCLEOTIDE SEQUENCE</scope>
</reference>